<dbReference type="PRINTS" id="PR01270">
    <property type="entry name" value="HDASUPER"/>
</dbReference>
<dbReference type="Gene3D" id="3.40.800.20">
    <property type="entry name" value="Histone deacetylase domain"/>
    <property type="match status" value="1"/>
</dbReference>
<feature type="domain" description="Histone deacetylase" evidence="2">
    <location>
        <begin position="22"/>
        <end position="306"/>
    </location>
</feature>
<dbReference type="PANTHER" id="PTHR10625">
    <property type="entry name" value="HISTONE DEACETYLASE HDAC1-RELATED"/>
    <property type="match status" value="1"/>
</dbReference>
<sequence>MPSKFPIFYSNEFLEHDTGAYHPERSGRLTAITQALRAQPWSDRLEWRLPTPVLSQAERLTTALRAVHPDRYTEAVRLLSDTGGGHIDPDTVASPRSYGVALLAVSAWLDGVEQVLQSGEPAFVAARPPGHHALPERGMGFCIFANAAIAALYALQQPEIQRVAIVDWDVHHGNGTQAIVESHADIAFCSLHEFPQYPGTGAAHECGKYHNVMNFPMRSGSTIEDYLLHFEQSIIPFLQRFQPDLLIVSAGYDANQSDPLANIDLQPQDYGALTDCCLQVTRRILFGLEGGYDFEALAQSVTATIERCLA</sequence>
<evidence type="ECO:0000256" key="1">
    <source>
        <dbReference type="ARBA" id="ARBA00005947"/>
    </source>
</evidence>
<dbReference type="InterPro" id="IPR023696">
    <property type="entry name" value="Ureohydrolase_dom_sf"/>
</dbReference>
<comment type="similarity">
    <text evidence="1">Belongs to the histone deacetylase family.</text>
</comment>
<dbReference type="InterPro" id="IPR037138">
    <property type="entry name" value="His_deacetylse_dom_sf"/>
</dbReference>
<dbReference type="GO" id="GO:0004407">
    <property type="term" value="F:histone deacetylase activity"/>
    <property type="evidence" value="ECO:0007669"/>
    <property type="project" value="TreeGrafter"/>
</dbReference>
<evidence type="ECO:0000259" key="2">
    <source>
        <dbReference type="Pfam" id="PF00850"/>
    </source>
</evidence>
<dbReference type="EMBL" id="JAHHHD010000001">
    <property type="protein sequence ID" value="MBW4657082.1"/>
    <property type="molecule type" value="Genomic_DNA"/>
</dbReference>
<dbReference type="AlphaFoldDB" id="A0A951UKN2"/>
<accession>A0A951UKN2</accession>
<dbReference type="CDD" id="cd09992">
    <property type="entry name" value="HDAC_classII"/>
    <property type="match status" value="1"/>
</dbReference>
<reference evidence="3" key="2">
    <citation type="journal article" date="2022" name="Microbiol. Resour. Announc.">
        <title>Metagenome Sequencing to Explore Phylogenomics of Terrestrial Cyanobacteria.</title>
        <authorList>
            <person name="Ward R.D."/>
            <person name="Stajich J.E."/>
            <person name="Johansen J.R."/>
            <person name="Huntemann M."/>
            <person name="Clum A."/>
            <person name="Foster B."/>
            <person name="Foster B."/>
            <person name="Roux S."/>
            <person name="Palaniappan K."/>
            <person name="Varghese N."/>
            <person name="Mukherjee S."/>
            <person name="Reddy T.B.K."/>
            <person name="Daum C."/>
            <person name="Copeland A."/>
            <person name="Chen I.A."/>
            <person name="Ivanova N.N."/>
            <person name="Kyrpides N.C."/>
            <person name="Shapiro N."/>
            <person name="Eloe-Fadrosh E.A."/>
            <person name="Pietrasiak N."/>
        </authorList>
    </citation>
    <scope>NUCLEOTIDE SEQUENCE</scope>
    <source>
        <strain evidence="3">UHER 2000/2452</strain>
    </source>
</reference>
<evidence type="ECO:0000313" key="3">
    <source>
        <dbReference type="EMBL" id="MBW4657082.1"/>
    </source>
</evidence>
<dbReference type="SUPFAM" id="SSF52768">
    <property type="entry name" value="Arginase/deacetylase"/>
    <property type="match status" value="1"/>
</dbReference>
<evidence type="ECO:0000313" key="4">
    <source>
        <dbReference type="Proteomes" id="UP000757435"/>
    </source>
</evidence>
<dbReference type="InterPro" id="IPR000286">
    <property type="entry name" value="HDACs"/>
</dbReference>
<organism evidence="3 4">
    <name type="scientific">Drouetiella hepatica Uher 2000/2452</name>
    <dbReference type="NCBI Taxonomy" id="904376"/>
    <lineage>
        <taxon>Bacteria</taxon>
        <taxon>Bacillati</taxon>
        <taxon>Cyanobacteriota</taxon>
        <taxon>Cyanophyceae</taxon>
        <taxon>Oculatellales</taxon>
        <taxon>Oculatellaceae</taxon>
        <taxon>Drouetiella</taxon>
    </lineage>
</organism>
<reference evidence="3" key="1">
    <citation type="submission" date="2021-05" db="EMBL/GenBank/DDBJ databases">
        <authorList>
            <person name="Pietrasiak N."/>
            <person name="Ward R."/>
            <person name="Stajich J.E."/>
            <person name="Kurbessoian T."/>
        </authorList>
    </citation>
    <scope>NUCLEOTIDE SEQUENCE</scope>
    <source>
        <strain evidence="3">UHER 2000/2452</strain>
    </source>
</reference>
<dbReference type="Proteomes" id="UP000757435">
    <property type="component" value="Unassembled WGS sequence"/>
</dbReference>
<protein>
    <submittedName>
        <fullName evidence="3">Histone deacetylase</fullName>
    </submittedName>
</protein>
<name>A0A951UKN2_9CYAN</name>
<dbReference type="PANTHER" id="PTHR10625:SF10">
    <property type="entry name" value="HISTONE DEACETYLASE HDAC1"/>
    <property type="match status" value="1"/>
</dbReference>
<dbReference type="Pfam" id="PF00850">
    <property type="entry name" value="Hist_deacetyl"/>
    <property type="match status" value="1"/>
</dbReference>
<dbReference type="GO" id="GO:0040029">
    <property type="term" value="P:epigenetic regulation of gene expression"/>
    <property type="evidence" value="ECO:0007669"/>
    <property type="project" value="TreeGrafter"/>
</dbReference>
<gene>
    <name evidence="3" type="ORF">KME15_00255</name>
</gene>
<comment type="caution">
    <text evidence="3">The sequence shown here is derived from an EMBL/GenBank/DDBJ whole genome shotgun (WGS) entry which is preliminary data.</text>
</comment>
<proteinExistence type="inferred from homology"/>
<dbReference type="InterPro" id="IPR023801">
    <property type="entry name" value="His_deacetylse_dom"/>
</dbReference>